<dbReference type="EMBL" id="UYIV01000001">
    <property type="protein sequence ID" value="VDH05242.1"/>
    <property type="molecule type" value="Genomic_DNA"/>
</dbReference>
<protein>
    <submittedName>
        <fullName evidence="1">Uncharacterized protein</fullName>
    </submittedName>
</protein>
<evidence type="ECO:0000313" key="2">
    <source>
        <dbReference type="EMBL" id="VDH05242.1"/>
    </source>
</evidence>
<name>A0A380ZW59_9FLAO</name>
<dbReference type="EMBL" id="UFTJ01000005">
    <property type="protein sequence ID" value="SUV53234.1"/>
    <property type="molecule type" value="Genomic_DNA"/>
</dbReference>
<dbReference type="Proteomes" id="UP000255515">
    <property type="component" value="Unassembled WGS sequence"/>
</dbReference>
<evidence type="ECO:0000313" key="3">
    <source>
        <dbReference type="Proteomes" id="UP000255515"/>
    </source>
</evidence>
<evidence type="ECO:0000313" key="1">
    <source>
        <dbReference type="EMBL" id="SUV53234.1"/>
    </source>
</evidence>
<reference evidence="2 4" key="2">
    <citation type="submission" date="2018-11" db="EMBL/GenBank/DDBJ databases">
        <authorList>
            <consortium name="Pathogen Informatics"/>
        </authorList>
    </citation>
    <scope>NUCLEOTIDE SEQUENCE [LARGE SCALE GENOMIC DNA]</scope>
    <source>
        <strain evidence="2 4">NCTC12929</strain>
    </source>
</reference>
<dbReference type="AlphaFoldDB" id="A0A380ZW59"/>
<accession>A0A380ZW59</accession>
<dbReference type="Proteomes" id="UP000270205">
    <property type="component" value="Unassembled WGS sequence"/>
</dbReference>
<gene>
    <name evidence="1" type="ORF">NCTC11661_02383</name>
    <name evidence="2" type="ORF">NCTC12929_01833</name>
</gene>
<proteinExistence type="predicted"/>
<dbReference type="RefSeq" id="WP_002665218.1">
    <property type="nucleotide sequence ID" value="NZ_UFTJ01000005.1"/>
</dbReference>
<sequence length="163" mass="18574">MHLENIHATKVFIPKKIQHTIGNLSEFCEINFSFANEYDENAHADFVFFTEENAIDNIKFNIAFIENIDQAVAIESGGIAIVPENIEIQYTALHQEDTFQRVLSYPITLFSEGENHIDIGTDWGNITLPENQKAIAQNFSGIQLLASQIGIYEDAFYEFFLSY</sequence>
<organism evidence="1 3">
    <name type="scientific">Bergeyella zoohelcum</name>
    <dbReference type="NCBI Taxonomy" id="1015"/>
    <lineage>
        <taxon>Bacteria</taxon>
        <taxon>Pseudomonadati</taxon>
        <taxon>Bacteroidota</taxon>
        <taxon>Flavobacteriia</taxon>
        <taxon>Flavobacteriales</taxon>
        <taxon>Weeksellaceae</taxon>
        <taxon>Bergeyella</taxon>
    </lineage>
</organism>
<reference evidence="1 3" key="1">
    <citation type="submission" date="2018-06" db="EMBL/GenBank/DDBJ databases">
        <authorList>
            <consortium name="Pathogen Informatics"/>
            <person name="Doyle S."/>
        </authorList>
    </citation>
    <scope>NUCLEOTIDE SEQUENCE [LARGE SCALE GENOMIC DNA]</scope>
    <source>
        <strain evidence="1 3">NCTC11661</strain>
    </source>
</reference>
<evidence type="ECO:0000313" key="4">
    <source>
        <dbReference type="Proteomes" id="UP000270205"/>
    </source>
</evidence>